<evidence type="ECO:0000256" key="1">
    <source>
        <dbReference type="SAM" id="MobiDB-lite"/>
    </source>
</evidence>
<gene>
    <name evidence="2" type="ORF">CEXT_340201</name>
</gene>
<dbReference type="Proteomes" id="UP001054945">
    <property type="component" value="Unassembled WGS sequence"/>
</dbReference>
<evidence type="ECO:0000313" key="3">
    <source>
        <dbReference type="Proteomes" id="UP001054945"/>
    </source>
</evidence>
<reference evidence="2 3" key="1">
    <citation type="submission" date="2021-06" db="EMBL/GenBank/DDBJ databases">
        <title>Caerostris extrusa draft genome.</title>
        <authorList>
            <person name="Kono N."/>
            <person name="Arakawa K."/>
        </authorList>
    </citation>
    <scope>NUCLEOTIDE SEQUENCE [LARGE SCALE GENOMIC DNA]</scope>
</reference>
<comment type="caution">
    <text evidence="2">The sequence shown here is derived from an EMBL/GenBank/DDBJ whole genome shotgun (WGS) entry which is preliminary data.</text>
</comment>
<name>A0AAV4TZR1_CAEEX</name>
<sequence>MVPKHKLIRFLGGRGRKDEASTPSPPPNDSLSTEKRKKKKANTISFSSIHILMNRKRGREEQPPLEVGQPLRQSSFLPFIHGSSHKYSRPHHYLNSLLIPPAGHNTANPTLQWRLPLCQIELNPPFPTPFRQRDPALTARNLLNFSSLLRTKPLLSPNLGIAHPLLAPPPKSTNLSD</sequence>
<organism evidence="2 3">
    <name type="scientific">Caerostris extrusa</name>
    <name type="common">Bark spider</name>
    <name type="synonym">Caerostris bankana</name>
    <dbReference type="NCBI Taxonomy" id="172846"/>
    <lineage>
        <taxon>Eukaryota</taxon>
        <taxon>Metazoa</taxon>
        <taxon>Ecdysozoa</taxon>
        <taxon>Arthropoda</taxon>
        <taxon>Chelicerata</taxon>
        <taxon>Arachnida</taxon>
        <taxon>Araneae</taxon>
        <taxon>Araneomorphae</taxon>
        <taxon>Entelegynae</taxon>
        <taxon>Araneoidea</taxon>
        <taxon>Araneidae</taxon>
        <taxon>Caerostris</taxon>
    </lineage>
</organism>
<dbReference type="AlphaFoldDB" id="A0AAV4TZR1"/>
<feature type="region of interest" description="Disordered" evidence="1">
    <location>
        <begin position="1"/>
        <end position="40"/>
    </location>
</feature>
<dbReference type="EMBL" id="BPLR01012054">
    <property type="protein sequence ID" value="GIY50987.1"/>
    <property type="molecule type" value="Genomic_DNA"/>
</dbReference>
<accession>A0AAV4TZR1</accession>
<keyword evidence="3" id="KW-1185">Reference proteome</keyword>
<protein>
    <submittedName>
        <fullName evidence="2">Uncharacterized protein</fullName>
    </submittedName>
</protein>
<evidence type="ECO:0000313" key="2">
    <source>
        <dbReference type="EMBL" id="GIY50987.1"/>
    </source>
</evidence>
<proteinExistence type="predicted"/>